<organism evidence="5 6">
    <name type="scientific">Christiangramia crocea</name>
    <dbReference type="NCBI Taxonomy" id="2904124"/>
    <lineage>
        <taxon>Bacteria</taxon>
        <taxon>Pseudomonadati</taxon>
        <taxon>Bacteroidota</taxon>
        <taxon>Flavobacteriia</taxon>
        <taxon>Flavobacteriales</taxon>
        <taxon>Flavobacteriaceae</taxon>
        <taxon>Christiangramia</taxon>
    </lineage>
</organism>
<dbReference type="SUPFAM" id="SSF49785">
    <property type="entry name" value="Galactose-binding domain-like"/>
    <property type="match status" value="1"/>
</dbReference>
<dbReference type="Pfam" id="PF02494">
    <property type="entry name" value="HYR"/>
    <property type="match status" value="1"/>
</dbReference>
<dbReference type="PROSITE" id="PS51114">
    <property type="entry name" value="FBA"/>
    <property type="match status" value="1"/>
</dbReference>
<evidence type="ECO:0000256" key="1">
    <source>
        <dbReference type="ARBA" id="ARBA00022729"/>
    </source>
</evidence>
<dbReference type="InterPro" id="IPR008979">
    <property type="entry name" value="Galactose-bd-like_sf"/>
</dbReference>
<dbReference type="PROSITE" id="PS50825">
    <property type="entry name" value="HYR"/>
    <property type="match status" value="1"/>
</dbReference>
<proteinExistence type="predicted"/>
<dbReference type="PANTHER" id="PTHR44103:SF1">
    <property type="entry name" value="PROPROTEIN CONVERTASE P"/>
    <property type="match status" value="1"/>
</dbReference>
<name>A0A9X1UY93_9FLAO</name>
<comment type="caution">
    <text evidence="5">The sequence shown here is derived from an EMBL/GenBank/DDBJ whole genome shotgun (WGS) entry which is preliminary data.</text>
</comment>
<evidence type="ECO:0000259" key="4">
    <source>
        <dbReference type="PROSITE" id="PS51114"/>
    </source>
</evidence>
<dbReference type="Gene3D" id="2.60.40.10">
    <property type="entry name" value="Immunoglobulins"/>
    <property type="match status" value="2"/>
</dbReference>
<dbReference type="PANTHER" id="PTHR44103">
    <property type="entry name" value="PROPROTEIN CONVERTASE P"/>
    <property type="match status" value="1"/>
</dbReference>
<dbReference type="InterPro" id="IPR013783">
    <property type="entry name" value="Ig-like_fold"/>
</dbReference>
<accession>A0A9X1UY93</accession>
<dbReference type="SMART" id="SM01198">
    <property type="entry name" value="FBA"/>
    <property type="match status" value="1"/>
</dbReference>
<gene>
    <name evidence="5" type="ORF">LU635_07565</name>
</gene>
<keyword evidence="6" id="KW-1185">Reference proteome</keyword>
<evidence type="ECO:0000259" key="3">
    <source>
        <dbReference type="PROSITE" id="PS50825"/>
    </source>
</evidence>
<dbReference type="InterPro" id="IPR007397">
    <property type="entry name" value="F-box-assoc_dom"/>
</dbReference>
<dbReference type="Pfam" id="PF13517">
    <property type="entry name" value="FG-GAP_3"/>
    <property type="match status" value="3"/>
</dbReference>
<dbReference type="SUPFAM" id="SSF69318">
    <property type="entry name" value="Integrin alpha N-terminal domain"/>
    <property type="match status" value="3"/>
</dbReference>
<dbReference type="InterPro" id="IPR003410">
    <property type="entry name" value="HYR_dom"/>
</dbReference>
<evidence type="ECO:0000256" key="2">
    <source>
        <dbReference type="ARBA" id="ARBA00022737"/>
    </source>
</evidence>
<keyword evidence="1" id="KW-0732">Signal</keyword>
<feature type="domain" description="FBA" evidence="4">
    <location>
        <begin position="886"/>
        <end position="1070"/>
    </location>
</feature>
<protein>
    <submittedName>
        <fullName evidence="5">FG-GAP-like repeat-containing protein</fullName>
    </submittedName>
</protein>
<feature type="domain" description="HYR" evidence="3">
    <location>
        <begin position="1022"/>
        <end position="1114"/>
    </location>
</feature>
<evidence type="ECO:0000313" key="6">
    <source>
        <dbReference type="Proteomes" id="UP001139344"/>
    </source>
</evidence>
<dbReference type="RefSeq" id="WP_240097790.1">
    <property type="nucleotide sequence ID" value="NZ_JAJSON010000018.1"/>
</dbReference>
<dbReference type="Pfam" id="PF04300">
    <property type="entry name" value="FBA"/>
    <property type="match status" value="1"/>
</dbReference>
<feature type="non-terminal residue" evidence="5">
    <location>
        <position position="1632"/>
    </location>
</feature>
<evidence type="ECO:0000313" key="5">
    <source>
        <dbReference type="EMBL" id="MCG9971488.1"/>
    </source>
</evidence>
<dbReference type="InterPro" id="IPR013517">
    <property type="entry name" value="FG-GAP"/>
</dbReference>
<dbReference type="EMBL" id="JAJSON010000018">
    <property type="protein sequence ID" value="MCG9971488.1"/>
    <property type="molecule type" value="Genomic_DNA"/>
</dbReference>
<reference evidence="5" key="1">
    <citation type="submission" date="2021-12" db="EMBL/GenBank/DDBJ databases">
        <title>Description of Gramella crocea sp. nov., a new bacterium isolated from activated sludge.</title>
        <authorList>
            <person name="Zhang X."/>
        </authorList>
    </citation>
    <scope>NUCLEOTIDE SEQUENCE</scope>
    <source>
        <strain evidence="5">YB25</strain>
    </source>
</reference>
<dbReference type="Gene3D" id="2.130.10.130">
    <property type="entry name" value="Integrin alpha, N-terminal"/>
    <property type="match status" value="3"/>
</dbReference>
<dbReference type="InterPro" id="IPR028994">
    <property type="entry name" value="Integrin_alpha_N"/>
</dbReference>
<dbReference type="Proteomes" id="UP001139344">
    <property type="component" value="Unassembled WGS sequence"/>
</dbReference>
<keyword evidence="2" id="KW-0677">Repeat</keyword>
<sequence length="1632" mass="174240">MKQNYFLKFLILLFFGLAWQISQAQIFEEITSQISSNFELTSNGDTEFADIDNDNDLDVLLVGSGGAQLYKNDGFGNFSKVDGTPFWGGPRSSVAFGDADGDNDQDIIISSYLEYSPNFTKLYINDGSGDFSEVTGTPFPGLENNSIIFQDFDGNNLPDLLISGENSSGETILELYINNGGNNFVLNDNPNFFGKSNSGLAAADIDGDSDIDFIHTGSYLIPDPTGFYSYLNTHIYVNDGNGQFSSSIGFEGKGYDGNYYNKKALITFADVDGDNDMDAVLSGRTSSYDIESDLYLNDGLGNFTKHASFLGVVDGDMAFGDIDGDDDQDFFIMGKIATSGNESINKLYLNDGNGEFSEDLNYNLPEVYNSAIAIADVDGDNNNDILITGTNANSFRGGELSFLYYNDGEANFSHNILNTSQGDIDFTDVDNDGDQDILRSITIDWGTSYTNLYLNDGTGDSFSLIETDFMNGSGNASKEFADVDNDGDVDLLISGYLYSTGETITKLYLNDGTANFEEDLGQSFKGMTNGDIAFGDVDNDNDLDLIITGSEGSSGVNTILYENNGGDFTEVTGVSIEGVQRSIVQFVDLNGDNYKDIFLTGESEHHYGVTHIYLNNGDGSFNLATPIKFIGFKGDDVDFADSDQDGDIDIILTGRKDYTNSTKLYLNDGNALFSEGVDFTSEFAYGSSLSFTDVDSDSYLDILISGRKSDGTNSTKFYINSGDGSFFDGKELQFGDNWIGDHAFADIDGDSDKDLMINSYLGNSAEPFSRLYRNTTPINTVPEAICQNYTAELGEDGTVMLTPEDIDNGSSDAEGDVTLSIDVTEAFTCNDIGDHKVTLTVTDAGGKKATCTAIVTVEDNIGPTITCPGDIEVDNDPGVDGAIVNYTLPEVVEACSEENLLVNPNATEDLNGWTVSLNEGSGWMASGGKFKSSYNTCDGSAVANTKYQEIDLLASGFTEVQLDRSPIIKIGEKVQSDWLNNNCGSGELLDNYFVRFELRDANHNTIAVYNSGTASAPKRIGTDALLESVEFKDYGSGVRYIYFEHGGSDRGYWTGHYGANFFDSYVFVETSNITQTAGLKSGSEFPVGITTNTFEVTDASGNKSTCSFVVTVNDVEAPTGYSVSINQNAIDENNGTDVSFTFANAEVGTTYNYIFSNENGGTEVTGSGTISTVTEQISGIDVSGLEDGTLTLSVTLTDASSNEGTAATDTVMKDTNDAPVASCQNFTAQLGPNGTVTITPDDVNDGSSDDKAGFTLAIDNDTFDCSNIGENEVTLTITDSDDVTDTCTATVTVEDNTAPTAIAQDVTVYLDENGQASIRSDYSIGPVAGQLEPQNSSVTPTPVDCDCPEGYVAVGYEGSTGWILDNFRLLCKEVLADGSLSTETVETCFSGSNTAVYRSEMLTGNKVLVGFEVEDGDYQHQLSSRTHVGIKGIGKNLHEVANGNLNSINNTMMNGISGSGTATSNFMTTTQYAPAGSAIVGMSVNQSTGYTATVSFKYAAISSILSIENGSVDNCNIASISVDRSEFNCDNLGVNTVTLNMTDVNGNTSSATATVTVEDTEEPVLTAEADQEVVLDTECSITVPNLVDGSVATDNCTVSIVQLPAAGTVVFSEHNGTVNVVVTATDAAGNTD</sequence>
<dbReference type="Gene3D" id="2.60.120.260">
    <property type="entry name" value="Galactose-binding domain-like"/>
    <property type="match status" value="1"/>
</dbReference>